<feature type="transmembrane region" description="Helical" evidence="8">
    <location>
        <begin position="124"/>
        <end position="144"/>
    </location>
</feature>
<dbReference type="InterPro" id="IPR000515">
    <property type="entry name" value="MetI-like"/>
</dbReference>
<evidence type="ECO:0000259" key="9">
    <source>
        <dbReference type="PROSITE" id="PS50928"/>
    </source>
</evidence>
<dbReference type="SUPFAM" id="SSF161098">
    <property type="entry name" value="MetI-like"/>
    <property type="match status" value="1"/>
</dbReference>
<feature type="domain" description="ABC transmembrane type-1" evidence="9">
    <location>
        <begin position="59"/>
        <end position="249"/>
    </location>
</feature>
<sequence>MKNIWRNVTCIAIIVAVILPVLLLVLQSLGKWTFPDMLPDWNLEVTIEYLTSDALLRPLSNGLVLAAIVTILSLVLGFFPAKYIGTMNFRGKRILEILIIIPALTPGIAVVFGMRSVFIDLNIYQSYLALVLGQITFALPYMILSLSSVFRNYDTSLESQSETLGVDKINTLLHVTIPAVKPGIAVGCMYTFIVSWSMYLLTSIYAPRGFQTLVTYLFPLFNSGLVSDQIVAILSIAYFMPSVFVLWISSRLMGSNKLYSRGGL</sequence>
<name>A0A8J8PFA4_9ARCH</name>
<evidence type="ECO:0000256" key="8">
    <source>
        <dbReference type="RuleBase" id="RU363032"/>
    </source>
</evidence>
<evidence type="ECO:0000256" key="2">
    <source>
        <dbReference type="ARBA" id="ARBA00022448"/>
    </source>
</evidence>
<evidence type="ECO:0000256" key="5">
    <source>
        <dbReference type="ARBA" id="ARBA00022692"/>
    </source>
</evidence>
<feature type="transmembrane region" description="Helical" evidence="8">
    <location>
        <begin position="63"/>
        <end position="85"/>
    </location>
</feature>
<feature type="transmembrane region" description="Helical" evidence="8">
    <location>
        <begin position="184"/>
        <end position="206"/>
    </location>
</feature>
<dbReference type="EMBL" id="LVVT01000001">
    <property type="protein sequence ID" value="TQS84536.1"/>
    <property type="molecule type" value="Genomic_DNA"/>
</dbReference>
<organism evidence="10 11">
    <name type="scientific">Candidatus Methanomassiliicoccus intestinalis</name>
    <dbReference type="NCBI Taxonomy" id="1406512"/>
    <lineage>
        <taxon>Archaea</taxon>
        <taxon>Methanobacteriati</taxon>
        <taxon>Thermoplasmatota</taxon>
        <taxon>Thermoplasmata</taxon>
        <taxon>Methanomassiliicoccales</taxon>
        <taxon>Methanomassiliicoccaceae</taxon>
        <taxon>Methanomassiliicoccus</taxon>
    </lineage>
</organism>
<keyword evidence="5 8" id="KW-0812">Transmembrane</keyword>
<dbReference type="CDD" id="cd06261">
    <property type="entry name" value="TM_PBP2"/>
    <property type="match status" value="1"/>
</dbReference>
<dbReference type="Pfam" id="PF00528">
    <property type="entry name" value="BPD_transp_1"/>
    <property type="match status" value="1"/>
</dbReference>
<evidence type="ECO:0000256" key="6">
    <source>
        <dbReference type="ARBA" id="ARBA00022989"/>
    </source>
</evidence>
<keyword evidence="4" id="KW-0997">Cell inner membrane</keyword>
<comment type="caution">
    <text evidence="10">The sequence shown here is derived from an EMBL/GenBank/DDBJ whole genome shotgun (WGS) entry which is preliminary data.</text>
</comment>
<comment type="similarity">
    <text evidence="8">Belongs to the binding-protein-dependent transport system permease family.</text>
</comment>
<accession>A0A8J8PFA4</accession>
<keyword evidence="7 8" id="KW-0472">Membrane</keyword>
<dbReference type="AlphaFoldDB" id="A0A8J8PFA4"/>
<feature type="transmembrane region" description="Helical" evidence="8">
    <location>
        <begin position="97"/>
        <end position="118"/>
    </location>
</feature>
<dbReference type="GO" id="GO:0005886">
    <property type="term" value="C:plasma membrane"/>
    <property type="evidence" value="ECO:0007669"/>
    <property type="project" value="UniProtKB-SubCell"/>
</dbReference>
<evidence type="ECO:0000313" key="11">
    <source>
        <dbReference type="Proteomes" id="UP000752814"/>
    </source>
</evidence>
<comment type="subcellular location">
    <subcellularLocation>
        <location evidence="1">Cell inner membrane</location>
        <topology evidence="1">Multi-pass membrane protein</topology>
    </subcellularLocation>
    <subcellularLocation>
        <location evidence="8">Cell membrane</location>
        <topology evidence="8">Multi-pass membrane protein</topology>
    </subcellularLocation>
</comment>
<dbReference type="PANTHER" id="PTHR43357">
    <property type="entry name" value="INNER MEMBRANE ABC TRANSPORTER PERMEASE PROTEIN YDCV"/>
    <property type="match status" value="1"/>
</dbReference>
<proteinExistence type="inferred from homology"/>
<gene>
    <name evidence="10" type="ORF">A3207_00380</name>
</gene>
<evidence type="ECO:0000313" key="10">
    <source>
        <dbReference type="EMBL" id="TQS84536.1"/>
    </source>
</evidence>
<dbReference type="GO" id="GO:0055085">
    <property type="term" value="P:transmembrane transport"/>
    <property type="evidence" value="ECO:0007669"/>
    <property type="project" value="InterPro"/>
</dbReference>
<dbReference type="PANTHER" id="PTHR43357:SF4">
    <property type="entry name" value="INNER MEMBRANE ABC TRANSPORTER PERMEASE PROTEIN YDCV"/>
    <property type="match status" value="1"/>
</dbReference>
<reference evidence="10" key="1">
    <citation type="submission" date="2016-03" db="EMBL/GenBank/DDBJ databases">
        <authorList>
            <person name="Borrel G."/>
            <person name="Mccann A."/>
            <person name="O'Toole P.W."/>
        </authorList>
    </citation>
    <scope>NUCLEOTIDE SEQUENCE</scope>
    <source>
        <strain evidence="10">183</strain>
    </source>
</reference>
<feature type="transmembrane region" description="Helical" evidence="8">
    <location>
        <begin position="226"/>
        <end position="248"/>
    </location>
</feature>
<dbReference type="InterPro" id="IPR035906">
    <property type="entry name" value="MetI-like_sf"/>
</dbReference>
<protein>
    <recommendedName>
        <fullName evidence="9">ABC transmembrane type-1 domain-containing protein</fullName>
    </recommendedName>
</protein>
<keyword evidence="6 8" id="KW-1133">Transmembrane helix</keyword>
<dbReference type="RefSeq" id="WP_020448923.1">
    <property type="nucleotide sequence ID" value="NZ_CAYAXV010000011.1"/>
</dbReference>
<evidence type="ECO:0000256" key="7">
    <source>
        <dbReference type="ARBA" id="ARBA00023136"/>
    </source>
</evidence>
<dbReference type="Proteomes" id="UP000752814">
    <property type="component" value="Unassembled WGS sequence"/>
</dbReference>
<keyword evidence="3" id="KW-1003">Cell membrane</keyword>
<dbReference type="OMA" id="WMRALKN"/>
<evidence type="ECO:0000256" key="1">
    <source>
        <dbReference type="ARBA" id="ARBA00004429"/>
    </source>
</evidence>
<dbReference type="Gene3D" id="1.10.3720.10">
    <property type="entry name" value="MetI-like"/>
    <property type="match status" value="1"/>
</dbReference>
<dbReference type="PROSITE" id="PS50928">
    <property type="entry name" value="ABC_TM1"/>
    <property type="match status" value="1"/>
</dbReference>
<dbReference type="GeneID" id="41323452"/>
<keyword evidence="2 8" id="KW-0813">Transport</keyword>
<evidence type="ECO:0000256" key="3">
    <source>
        <dbReference type="ARBA" id="ARBA00022475"/>
    </source>
</evidence>
<evidence type="ECO:0000256" key="4">
    <source>
        <dbReference type="ARBA" id="ARBA00022519"/>
    </source>
</evidence>